<sequence length="424" mass="47573">MQRQPGSMASTVVHRLAPSCSLQAHALHLRPTGINLRNSSTFVPRSDATFSKLPFVQARRTLSTSAAARHSPSLPVQSTALLEKVKQSEIEKEPGDAVGQKLQEGGKGTEGAHYKDSQGISTVYDLADPSQTGAWTLSRPIYTEQARSQLRQGSLANATNRWRLDSPRYGSSLKHKERPAERLSVEELRKGGYVFDDKQWLLRIIFLESIAGVPGMVAGMLRHLRSLRLMRRDGGWIHTLLEEAENERMHLLTFMTIKQPSILLRAMVLGAQGVFFNLFFLTYLFSPRSAHRFVGHLEEQATYTYTQCIKNMEEGLVPEWSDLAAPQIAIDYWRLPEDAKLLDVIKAVRLDECQHRIVNHTLANLDQKHDFNPFAFRELNADLAGTTVELTREQAAKFVTEVPPLPIAAEQAIEKARHTSSDSS</sequence>
<name>A0ACC2VZ31_9TREE</name>
<dbReference type="Proteomes" id="UP001230649">
    <property type="component" value="Unassembled WGS sequence"/>
</dbReference>
<keyword evidence="2" id="KW-1185">Reference proteome</keyword>
<comment type="caution">
    <text evidence="1">The sequence shown here is derived from an EMBL/GenBank/DDBJ whole genome shotgun (WGS) entry which is preliminary data.</text>
</comment>
<reference evidence="1" key="1">
    <citation type="submission" date="2023-04" db="EMBL/GenBank/DDBJ databases">
        <title>Draft Genome sequencing of Naganishia species isolated from polar environments using Oxford Nanopore Technology.</title>
        <authorList>
            <person name="Leo P."/>
            <person name="Venkateswaran K."/>
        </authorList>
    </citation>
    <scope>NUCLEOTIDE SEQUENCE</scope>
    <source>
        <strain evidence="1">MNA-CCFEE 5262</strain>
    </source>
</reference>
<accession>A0ACC2VZ31</accession>
<dbReference type="EMBL" id="JASBWS010000053">
    <property type="protein sequence ID" value="KAJ9104373.1"/>
    <property type="molecule type" value="Genomic_DNA"/>
</dbReference>
<gene>
    <name evidence="1" type="ORF">QFC20_004509</name>
</gene>
<evidence type="ECO:0000313" key="2">
    <source>
        <dbReference type="Proteomes" id="UP001230649"/>
    </source>
</evidence>
<proteinExistence type="predicted"/>
<organism evidence="1 2">
    <name type="scientific">Naganishia adeliensis</name>
    <dbReference type="NCBI Taxonomy" id="92952"/>
    <lineage>
        <taxon>Eukaryota</taxon>
        <taxon>Fungi</taxon>
        <taxon>Dikarya</taxon>
        <taxon>Basidiomycota</taxon>
        <taxon>Agaricomycotina</taxon>
        <taxon>Tremellomycetes</taxon>
        <taxon>Filobasidiales</taxon>
        <taxon>Filobasidiaceae</taxon>
        <taxon>Naganishia</taxon>
    </lineage>
</organism>
<evidence type="ECO:0000313" key="1">
    <source>
        <dbReference type="EMBL" id="KAJ9104373.1"/>
    </source>
</evidence>
<protein>
    <submittedName>
        <fullName evidence="1">Uncharacterized protein</fullName>
    </submittedName>
</protein>